<accession>A0A167JCG0</accession>
<dbReference type="GeneID" id="28993994"/>
<dbReference type="AlphaFoldDB" id="A0A167JCG0"/>
<protein>
    <submittedName>
        <fullName evidence="1">Uncharacterized protein</fullName>
    </submittedName>
</protein>
<organism evidence="1 2">
    <name type="scientific">Phycomyces blakesleeanus (strain ATCC 8743b / DSM 1359 / FGSC 10004 / NBRC 33097 / NRRL 1555)</name>
    <dbReference type="NCBI Taxonomy" id="763407"/>
    <lineage>
        <taxon>Eukaryota</taxon>
        <taxon>Fungi</taxon>
        <taxon>Fungi incertae sedis</taxon>
        <taxon>Mucoromycota</taxon>
        <taxon>Mucoromycotina</taxon>
        <taxon>Mucoromycetes</taxon>
        <taxon>Mucorales</taxon>
        <taxon>Phycomycetaceae</taxon>
        <taxon>Phycomyces</taxon>
    </lineage>
</organism>
<dbReference type="InParanoid" id="A0A167JCG0"/>
<dbReference type="Proteomes" id="UP000077315">
    <property type="component" value="Unassembled WGS sequence"/>
</dbReference>
<reference evidence="2" key="1">
    <citation type="submission" date="2015-06" db="EMBL/GenBank/DDBJ databases">
        <title>Expansion of signal transduction pathways in fungi by whole-genome duplication.</title>
        <authorList>
            <consortium name="DOE Joint Genome Institute"/>
            <person name="Corrochano L.M."/>
            <person name="Kuo A."/>
            <person name="Marcet-Houben M."/>
            <person name="Polaino S."/>
            <person name="Salamov A."/>
            <person name="Villalobos J.M."/>
            <person name="Alvarez M.I."/>
            <person name="Avalos J."/>
            <person name="Benito E.P."/>
            <person name="Benoit I."/>
            <person name="Burger G."/>
            <person name="Camino L.P."/>
            <person name="Canovas D."/>
            <person name="Cerda-Olmedo E."/>
            <person name="Cheng J.-F."/>
            <person name="Dominguez A."/>
            <person name="Elias M."/>
            <person name="Eslava A.P."/>
            <person name="Glaser F."/>
            <person name="Grimwood J."/>
            <person name="Gutierrez G."/>
            <person name="Heitman J."/>
            <person name="Henrissat B."/>
            <person name="Iturriaga E.A."/>
            <person name="Lang B.F."/>
            <person name="Lavin J.L."/>
            <person name="Lee S."/>
            <person name="Li W."/>
            <person name="Lindquist E."/>
            <person name="Lopez-Garcia S."/>
            <person name="Luque E.M."/>
            <person name="Marcos A.T."/>
            <person name="Martin J."/>
            <person name="McCluskey K."/>
            <person name="Medina H.R."/>
            <person name="Miralles-Duran A."/>
            <person name="Miyazaki A."/>
            <person name="Munoz-Torres E."/>
            <person name="Oguiza J.A."/>
            <person name="Ohm R."/>
            <person name="Olmedo M."/>
            <person name="Orejas M."/>
            <person name="Ortiz-Castellanos L."/>
            <person name="Pisabarro A.G."/>
            <person name="Rodriguez-Romero J."/>
            <person name="Ruiz-Herrera J."/>
            <person name="Ruiz-Vazquez R."/>
            <person name="Sanz C."/>
            <person name="Schackwitz W."/>
            <person name="Schmutz J."/>
            <person name="Shahriari M."/>
            <person name="Shelest E."/>
            <person name="Silva-Franco F."/>
            <person name="Soanes D."/>
            <person name="Syed K."/>
            <person name="Tagua V.G."/>
            <person name="Talbot N.J."/>
            <person name="Thon M."/>
            <person name="De vries R.P."/>
            <person name="Wiebenga A."/>
            <person name="Yadav J.S."/>
            <person name="Braun E.L."/>
            <person name="Baker S."/>
            <person name="Garre V."/>
            <person name="Horwitz B."/>
            <person name="Torres-Martinez S."/>
            <person name="Idnurm A."/>
            <person name="Herrera-Estrella A."/>
            <person name="Gabaldon T."/>
            <person name="Grigoriev I.V."/>
        </authorList>
    </citation>
    <scope>NUCLEOTIDE SEQUENCE [LARGE SCALE GENOMIC DNA]</scope>
    <source>
        <strain evidence="2">NRRL 1555(-)</strain>
    </source>
</reference>
<proteinExistence type="predicted"/>
<name>A0A167JCG0_PHYB8</name>
<dbReference type="VEuPathDB" id="FungiDB:PHYBLDRAFT_153185"/>
<evidence type="ECO:0000313" key="2">
    <source>
        <dbReference type="Proteomes" id="UP000077315"/>
    </source>
</evidence>
<keyword evidence="2" id="KW-1185">Reference proteome</keyword>
<dbReference type="EMBL" id="KV441008">
    <property type="protein sequence ID" value="OAD65708.1"/>
    <property type="molecule type" value="Genomic_DNA"/>
</dbReference>
<gene>
    <name evidence="1" type="ORF">PHYBLDRAFT_153185</name>
</gene>
<sequence>MNKNNEAVLVNVVYTPQLSEIQTTQSRTDTAIANEPVRVTSQEHNRHQALYLLFPFKYYSYTSARNRNANKVDRFDLRYQPRQLRSKFQYPSTYLFCRAPSIFANGMWSQPYSIFTLYEAPDTGHESAAKIASKLFLSIAETVQSNTHPTLPKTFVNTLLTKCQDGQVKSILQQIVELYHGENAVDILENHFLNEKLMSLANLMSASLVSANKSVAENVKSRVLNGY</sequence>
<evidence type="ECO:0000313" key="1">
    <source>
        <dbReference type="EMBL" id="OAD65708.1"/>
    </source>
</evidence>
<dbReference type="OrthoDB" id="2285602at2759"/>
<dbReference type="RefSeq" id="XP_018283748.1">
    <property type="nucleotide sequence ID" value="XM_018433088.1"/>
</dbReference>